<dbReference type="InterPro" id="IPR006600">
    <property type="entry name" value="HTH_CenpB_DNA-bd_dom"/>
</dbReference>
<evidence type="ECO:0000256" key="1">
    <source>
        <dbReference type="ARBA" id="ARBA00023125"/>
    </source>
</evidence>
<dbReference type="PROSITE" id="PS51253">
    <property type="entry name" value="HTH_CENPB"/>
    <property type="match status" value="1"/>
</dbReference>
<feature type="non-terminal residue" evidence="3">
    <location>
        <position position="65"/>
    </location>
</feature>
<accession>A0A4Y7PQ36</accession>
<dbReference type="OrthoDB" id="3197907at2759"/>
<dbReference type="GO" id="GO:0003677">
    <property type="term" value="F:DNA binding"/>
    <property type="evidence" value="ECO:0007669"/>
    <property type="project" value="UniProtKB-KW"/>
</dbReference>
<feature type="non-terminal residue" evidence="3">
    <location>
        <position position="1"/>
    </location>
</feature>
<dbReference type="VEuPathDB" id="FungiDB:BD410DRAFT_690290"/>
<sequence>GGRSITEMNAAKQKLTPAEERVLVDFALESADRGFPLTHRSIENYANNILESKYGEGYEPVGEKW</sequence>
<evidence type="ECO:0000313" key="3">
    <source>
        <dbReference type="EMBL" id="TDL17553.1"/>
    </source>
</evidence>
<reference evidence="3 4" key="1">
    <citation type="submission" date="2018-06" db="EMBL/GenBank/DDBJ databases">
        <title>A transcriptomic atlas of mushroom development highlights an independent origin of complex multicellularity.</title>
        <authorList>
            <consortium name="DOE Joint Genome Institute"/>
            <person name="Krizsan K."/>
            <person name="Almasi E."/>
            <person name="Merenyi Z."/>
            <person name="Sahu N."/>
            <person name="Viragh M."/>
            <person name="Koszo T."/>
            <person name="Mondo S."/>
            <person name="Kiss B."/>
            <person name="Balint B."/>
            <person name="Kues U."/>
            <person name="Barry K."/>
            <person name="Hegedus J.C."/>
            <person name="Henrissat B."/>
            <person name="Johnson J."/>
            <person name="Lipzen A."/>
            <person name="Ohm R."/>
            <person name="Nagy I."/>
            <person name="Pangilinan J."/>
            <person name="Yan J."/>
            <person name="Xiong Y."/>
            <person name="Grigoriev I.V."/>
            <person name="Hibbett D.S."/>
            <person name="Nagy L.G."/>
        </authorList>
    </citation>
    <scope>NUCLEOTIDE SEQUENCE [LARGE SCALE GENOMIC DNA]</scope>
    <source>
        <strain evidence="3 4">SZMC22713</strain>
    </source>
</reference>
<dbReference type="EMBL" id="ML170220">
    <property type="protein sequence ID" value="TDL17553.1"/>
    <property type="molecule type" value="Genomic_DNA"/>
</dbReference>
<evidence type="ECO:0000313" key="4">
    <source>
        <dbReference type="Proteomes" id="UP000294933"/>
    </source>
</evidence>
<feature type="domain" description="HTH CENPB-type" evidence="2">
    <location>
        <begin position="7"/>
        <end position="65"/>
    </location>
</feature>
<dbReference type="AlphaFoldDB" id="A0A4Y7PQ36"/>
<gene>
    <name evidence="3" type="ORF">BD410DRAFT_690290</name>
</gene>
<keyword evidence="1" id="KW-0238">DNA-binding</keyword>
<dbReference type="Proteomes" id="UP000294933">
    <property type="component" value="Unassembled WGS sequence"/>
</dbReference>
<protein>
    <recommendedName>
        <fullName evidence="2">HTH CENPB-type domain-containing protein</fullName>
    </recommendedName>
</protein>
<name>A0A4Y7PQ36_9AGAM</name>
<organism evidence="3 4">
    <name type="scientific">Rickenella mellea</name>
    <dbReference type="NCBI Taxonomy" id="50990"/>
    <lineage>
        <taxon>Eukaryota</taxon>
        <taxon>Fungi</taxon>
        <taxon>Dikarya</taxon>
        <taxon>Basidiomycota</taxon>
        <taxon>Agaricomycotina</taxon>
        <taxon>Agaricomycetes</taxon>
        <taxon>Hymenochaetales</taxon>
        <taxon>Rickenellaceae</taxon>
        <taxon>Rickenella</taxon>
    </lineage>
</organism>
<keyword evidence="4" id="KW-1185">Reference proteome</keyword>
<evidence type="ECO:0000259" key="2">
    <source>
        <dbReference type="PROSITE" id="PS51253"/>
    </source>
</evidence>
<dbReference type="Pfam" id="PF03221">
    <property type="entry name" value="HTH_Tnp_Tc5"/>
    <property type="match status" value="1"/>
</dbReference>
<proteinExistence type="predicted"/>